<organism evidence="2 3">
    <name type="scientific">Anditalea andensis</name>
    <dbReference type="NCBI Taxonomy" id="1048983"/>
    <lineage>
        <taxon>Bacteria</taxon>
        <taxon>Pseudomonadati</taxon>
        <taxon>Bacteroidota</taxon>
        <taxon>Cytophagia</taxon>
        <taxon>Cytophagales</taxon>
        <taxon>Cytophagaceae</taxon>
        <taxon>Anditalea</taxon>
    </lineage>
</organism>
<reference evidence="2 3" key="1">
    <citation type="submission" date="2014-04" db="EMBL/GenBank/DDBJ databases">
        <title>Characterization and application of a salt tolerant electro-active bacterium.</title>
        <authorList>
            <person name="Yang L."/>
            <person name="Wei S."/>
            <person name="Tay Q.X.M."/>
        </authorList>
    </citation>
    <scope>NUCLEOTIDE SEQUENCE [LARGE SCALE GENOMIC DNA]</scope>
    <source>
        <strain evidence="2 3">LY1</strain>
    </source>
</reference>
<dbReference type="OrthoDB" id="9790326at2"/>
<feature type="transmembrane region" description="Helical" evidence="1">
    <location>
        <begin position="60"/>
        <end position="80"/>
    </location>
</feature>
<accession>A0A074LN88</accession>
<dbReference type="eggNOG" id="COG5349">
    <property type="taxonomic scope" value="Bacteria"/>
</dbReference>
<sequence length="129" mass="14700">MSSPSIGKSILLAKCPKCRKGEIFSVSLYSYYKLTDIKKRCDVCAANLLPEPDFYYGAMYISYAFSVALFINVMIVLNVFFDDPELWVYIVSVVGANILLLPFMQRYSKVLYLYGLGKLKYSPPYNQQG</sequence>
<dbReference type="STRING" id="1048983.EL17_02280"/>
<evidence type="ECO:0000256" key="1">
    <source>
        <dbReference type="SAM" id="Phobius"/>
    </source>
</evidence>
<gene>
    <name evidence="2" type="ORF">EL17_02280</name>
</gene>
<keyword evidence="3" id="KW-1185">Reference proteome</keyword>
<evidence type="ECO:0008006" key="4">
    <source>
        <dbReference type="Google" id="ProtNLM"/>
    </source>
</evidence>
<comment type="caution">
    <text evidence="2">The sequence shown here is derived from an EMBL/GenBank/DDBJ whole genome shotgun (WGS) entry which is preliminary data.</text>
</comment>
<dbReference type="EMBL" id="JMIH01000013">
    <property type="protein sequence ID" value="KEO75387.1"/>
    <property type="molecule type" value="Genomic_DNA"/>
</dbReference>
<keyword evidence="1" id="KW-0812">Transmembrane</keyword>
<dbReference type="Proteomes" id="UP000027821">
    <property type="component" value="Unassembled WGS sequence"/>
</dbReference>
<evidence type="ECO:0000313" key="2">
    <source>
        <dbReference type="EMBL" id="KEO75387.1"/>
    </source>
</evidence>
<proteinExistence type="predicted"/>
<protein>
    <recommendedName>
        <fullName evidence="4">DUF983 domain-containing protein</fullName>
    </recommendedName>
</protein>
<evidence type="ECO:0000313" key="3">
    <source>
        <dbReference type="Proteomes" id="UP000027821"/>
    </source>
</evidence>
<name>A0A074LN88_9BACT</name>
<keyword evidence="1" id="KW-0472">Membrane</keyword>
<feature type="transmembrane region" description="Helical" evidence="1">
    <location>
        <begin position="86"/>
        <end position="104"/>
    </location>
</feature>
<keyword evidence="1" id="KW-1133">Transmembrane helix</keyword>
<dbReference type="InterPro" id="IPR009325">
    <property type="entry name" value="DUF983"/>
</dbReference>
<dbReference type="Pfam" id="PF06170">
    <property type="entry name" value="DUF983"/>
    <property type="match status" value="1"/>
</dbReference>
<dbReference type="AlphaFoldDB" id="A0A074LN88"/>